<dbReference type="PROSITE" id="PS00280">
    <property type="entry name" value="BPTI_KUNITZ_1"/>
    <property type="match status" value="1"/>
</dbReference>
<proteinExistence type="predicted"/>
<reference evidence="5" key="1">
    <citation type="submission" date="2023-07" db="EMBL/GenBank/DDBJ databases">
        <authorList>
            <consortium name="CYATHOMIX"/>
        </authorList>
    </citation>
    <scope>NUCLEOTIDE SEQUENCE</scope>
    <source>
        <strain evidence="5">N/A</strain>
    </source>
</reference>
<dbReference type="PROSITE" id="PS50279">
    <property type="entry name" value="BPTI_KUNITZ_2"/>
    <property type="match status" value="1"/>
</dbReference>
<dbReference type="AlphaFoldDB" id="A0AA36M9U8"/>
<dbReference type="SUPFAM" id="SSF57362">
    <property type="entry name" value="BPTI-like"/>
    <property type="match status" value="1"/>
</dbReference>
<dbReference type="Proteomes" id="UP001176961">
    <property type="component" value="Unassembled WGS sequence"/>
</dbReference>
<keyword evidence="1" id="KW-0646">Protease inhibitor</keyword>
<feature type="domain" description="BPTI/Kunitz inhibitor" evidence="4">
    <location>
        <begin position="67"/>
        <end position="119"/>
    </location>
</feature>
<keyword evidence="6" id="KW-1185">Reference proteome</keyword>
<dbReference type="InterPro" id="IPR002223">
    <property type="entry name" value="Kunitz_BPTI"/>
</dbReference>
<evidence type="ECO:0000259" key="4">
    <source>
        <dbReference type="PROSITE" id="PS50279"/>
    </source>
</evidence>
<dbReference type="GO" id="GO:0005615">
    <property type="term" value="C:extracellular space"/>
    <property type="evidence" value="ECO:0007669"/>
    <property type="project" value="TreeGrafter"/>
</dbReference>
<dbReference type="SMART" id="SM00131">
    <property type="entry name" value="KU"/>
    <property type="match status" value="1"/>
</dbReference>
<dbReference type="PANTHER" id="PTHR10083:SF374">
    <property type="entry name" value="BPTI_KUNITZ INHIBITOR DOMAIN-CONTAINING PROTEIN"/>
    <property type="match status" value="1"/>
</dbReference>
<dbReference type="PANTHER" id="PTHR10083">
    <property type="entry name" value="KUNITZ-TYPE PROTEASE INHIBITOR-RELATED"/>
    <property type="match status" value="1"/>
</dbReference>
<dbReference type="CDD" id="cd00109">
    <property type="entry name" value="Kunitz-type"/>
    <property type="match status" value="1"/>
</dbReference>
<dbReference type="EMBL" id="CATQJL010000305">
    <property type="protein sequence ID" value="CAJ0603981.1"/>
    <property type="molecule type" value="Genomic_DNA"/>
</dbReference>
<accession>A0AA36M9U8</accession>
<sequence>MHVDLQHMCDSAMYSNNSYLANPTHKLVLRCRSWSYFKLKGLMVMKLLLLLSCIAIGYAEDKEAKDCDAPTHSPGLQCFAQYKRYTFNKAIGKCEEFEYGGCNPSANNFKTMEECIATCVKKY</sequence>
<protein>
    <recommendedName>
        <fullName evidence="4">BPTI/Kunitz inhibitor domain-containing protein</fullName>
    </recommendedName>
</protein>
<evidence type="ECO:0000256" key="3">
    <source>
        <dbReference type="ARBA" id="ARBA00023157"/>
    </source>
</evidence>
<gene>
    <name evidence="5" type="ORF">CYNAS_LOCUS15964</name>
</gene>
<comment type="caution">
    <text evidence="5">The sequence shown here is derived from an EMBL/GenBank/DDBJ whole genome shotgun (WGS) entry which is preliminary data.</text>
</comment>
<evidence type="ECO:0000256" key="1">
    <source>
        <dbReference type="ARBA" id="ARBA00022690"/>
    </source>
</evidence>
<dbReference type="InterPro" id="IPR020901">
    <property type="entry name" value="Prtase_inh_Kunz-CS"/>
</dbReference>
<dbReference type="GO" id="GO:0004867">
    <property type="term" value="F:serine-type endopeptidase inhibitor activity"/>
    <property type="evidence" value="ECO:0007669"/>
    <property type="project" value="UniProtKB-KW"/>
</dbReference>
<dbReference type="Pfam" id="PF00014">
    <property type="entry name" value="Kunitz_BPTI"/>
    <property type="match status" value="1"/>
</dbReference>
<keyword evidence="2" id="KW-0722">Serine protease inhibitor</keyword>
<dbReference type="Gene3D" id="4.10.410.10">
    <property type="entry name" value="Pancreatic trypsin inhibitor Kunitz domain"/>
    <property type="match status" value="1"/>
</dbReference>
<dbReference type="InterPro" id="IPR036880">
    <property type="entry name" value="Kunitz_BPTI_sf"/>
</dbReference>
<name>A0AA36M9U8_CYLNA</name>
<dbReference type="InterPro" id="IPR050098">
    <property type="entry name" value="TFPI/VKTCI-like"/>
</dbReference>
<keyword evidence="3" id="KW-1015">Disulfide bond</keyword>
<evidence type="ECO:0000313" key="5">
    <source>
        <dbReference type="EMBL" id="CAJ0603981.1"/>
    </source>
</evidence>
<evidence type="ECO:0000313" key="6">
    <source>
        <dbReference type="Proteomes" id="UP001176961"/>
    </source>
</evidence>
<organism evidence="5 6">
    <name type="scientific">Cylicocyclus nassatus</name>
    <name type="common">Nematode worm</name>
    <dbReference type="NCBI Taxonomy" id="53992"/>
    <lineage>
        <taxon>Eukaryota</taxon>
        <taxon>Metazoa</taxon>
        <taxon>Ecdysozoa</taxon>
        <taxon>Nematoda</taxon>
        <taxon>Chromadorea</taxon>
        <taxon>Rhabditida</taxon>
        <taxon>Rhabditina</taxon>
        <taxon>Rhabditomorpha</taxon>
        <taxon>Strongyloidea</taxon>
        <taxon>Strongylidae</taxon>
        <taxon>Cylicocyclus</taxon>
    </lineage>
</organism>
<evidence type="ECO:0000256" key="2">
    <source>
        <dbReference type="ARBA" id="ARBA00022900"/>
    </source>
</evidence>